<dbReference type="PROSITE" id="PS00595">
    <property type="entry name" value="AA_TRANSFER_CLASS_5"/>
    <property type="match status" value="1"/>
</dbReference>
<dbReference type="Gene3D" id="3.40.640.10">
    <property type="entry name" value="Type I PLP-dependent aspartate aminotransferase-like (Major domain)"/>
    <property type="match status" value="1"/>
</dbReference>
<keyword evidence="5" id="KW-0663">Pyridoxal phosphate</keyword>
<dbReference type="PIRSF" id="PIRSF000524">
    <property type="entry name" value="SPT"/>
    <property type="match status" value="1"/>
</dbReference>
<keyword evidence="3 9" id="KW-0032">Aminotransferase</keyword>
<dbReference type="Proteomes" id="UP000320766">
    <property type="component" value="Unassembled WGS sequence"/>
</dbReference>
<dbReference type="AlphaFoldDB" id="A0A520KXZ0"/>
<dbReference type="PANTHER" id="PTHR21152">
    <property type="entry name" value="AMINOTRANSFERASE CLASS V"/>
    <property type="match status" value="1"/>
</dbReference>
<dbReference type="InterPro" id="IPR015422">
    <property type="entry name" value="PyrdxlP-dep_Trfase_small"/>
</dbReference>
<dbReference type="InterPro" id="IPR015424">
    <property type="entry name" value="PyrdxlP-dep_Trfase"/>
</dbReference>
<dbReference type="GO" id="GO:0004760">
    <property type="term" value="F:L-serine-pyruvate transaminase activity"/>
    <property type="evidence" value="ECO:0007669"/>
    <property type="project" value="TreeGrafter"/>
</dbReference>
<comment type="cofactor">
    <cofactor evidence="1 7">
        <name>pyridoxal 5'-phosphate</name>
        <dbReference type="ChEBI" id="CHEBI:597326"/>
    </cofactor>
</comment>
<evidence type="ECO:0000256" key="1">
    <source>
        <dbReference type="ARBA" id="ARBA00001933"/>
    </source>
</evidence>
<evidence type="ECO:0000256" key="4">
    <source>
        <dbReference type="ARBA" id="ARBA00022679"/>
    </source>
</evidence>
<dbReference type="SUPFAM" id="SSF53383">
    <property type="entry name" value="PLP-dependent transferases"/>
    <property type="match status" value="1"/>
</dbReference>
<organism evidence="9 10">
    <name type="scientific">Candidatus Methanolliviera hydrocarbonicum</name>
    <dbReference type="NCBI Taxonomy" id="2491085"/>
    <lineage>
        <taxon>Archaea</taxon>
        <taxon>Methanobacteriati</taxon>
        <taxon>Methanobacteriota</taxon>
        <taxon>Candidatus Methanoliparia</taxon>
        <taxon>Candidatus Methanoliparales</taxon>
        <taxon>Candidatus Methanollivieraceae</taxon>
        <taxon>Candidatus Methanolliviera</taxon>
    </lineage>
</organism>
<comment type="similarity">
    <text evidence="2 6">Belongs to the class-V pyridoxal-phosphate-dependent aminotransferase family.</text>
</comment>
<evidence type="ECO:0000256" key="3">
    <source>
        <dbReference type="ARBA" id="ARBA00022576"/>
    </source>
</evidence>
<dbReference type="PANTHER" id="PTHR21152:SF24">
    <property type="entry name" value="ALANINE--GLYOXYLATE AMINOTRANSFERASE 1"/>
    <property type="match status" value="1"/>
</dbReference>
<proteinExistence type="inferred from homology"/>
<dbReference type="EMBL" id="RXIL01000036">
    <property type="protein sequence ID" value="RZN71726.1"/>
    <property type="molecule type" value="Genomic_DNA"/>
</dbReference>
<dbReference type="GO" id="GO:0008453">
    <property type="term" value="F:alanine-glyoxylate transaminase activity"/>
    <property type="evidence" value="ECO:0007669"/>
    <property type="project" value="TreeGrafter"/>
</dbReference>
<feature type="domain" description="Aminotransferase class V" evidence="8">
    <location>
        <begin position="31"/>
        <end position="332"/>
    </location>
</feature>
<evidence type="ECO:0000256" key="7">
    <source>
        <dbReference type="RuleBase" id="RU004504"/>
    </source>
</evidence>
<dbReference type="InterPro" id="IPR020578">
    <property type="entry name" value="Aminotrans_V_PyrdxlP_BS"/>
</dbReference>
<evidence type="ECO:0000259" key="8">
    <source>
        <dbReference type="Pfam" id="PF00266"/>
    </source>
</evidence>
<reference evidence="9 10" key="1">
    <citation type="journal article" date="2019" name="Nat. Microbiol.">
        <title>Wide diversity of methane and short-chain alkane metabolisms in uncultured archaea.</title>
        <authorList>
            <person name="Borrel G."/>
            <person name="Adam P.S."/>
            <person name="McKay L.J."/>
            <person name="Chen L.X."/>
            <person name="Sierra-Garcia I.N."/>
            <person name="Sieber C.M."/>
            <person name="Letourneur Q."/>
            <person name="Ghozlane A."/>
            <person name="Andersen G.L."/>
            <person name="Li W.J."/>
            <person name="Hallam S.J."/>
            <person name="Muyzer G."/>
            <person name="de Oliveira V.M."/>
            <person name="Inskeep W.P."/>
            <person name="Banfield J.F."/>
            <person name="Gribaldo S."/>
        </authorList>
    </citation>
    <scope>NUCLEOTIDE SEQUENCE [LARGE SCALE GENOMIC DNA]</scope>
    <source>
        <strain evidence="9">NM1b</strain>
    </source>
</reference>
<evidence type="ECO:0000256" key="2">
    <source>
        <dbReference type="ARBA" id="ARBA00009236"/>
    </source>
</evidence>
<gene>
    <name evidence="9" type="ORF">EF807_02080</name>
</gene>
<dbReference type="Pfam" id="PF00266">
    <property type="entry name" value="Aminotran_5"/>
    <property type="match status" value="1"/>
</dbReference>
<evidence type="ECO:0000313" key="9">
    <source>
        <dbReference type="EMBL" id="RZN71726.1"/>
    </source>
</evidence>
<evidence type="ECO:0000256" key="6">
    <source>
        <dbReference type="RuleBase" id="RU004075"/>
    </source>
</evidence>
<sequence>MSLIMYDKQTIMLPGPVTIHPRVLSAMSKPMINHRGEEFGQIYDYCVKNLRDIFRTKNDLFILTGSGTCAMEAALGNLLNGNDKILVITNGKFGERFKELGERYGELVSLEYEWGKSIDLEDVKAKIDEGDVKAVTLVHNETSTGIINPAPEIGKLAKEKGALFIMDGVSSIGGNDVYVDDWDVDIAVFGSQKCLAAPPGLSAISIGKKAWEFIEDCKNRPYYTDLLKYRESASKKPPQTPYTPAVSLFFALEEAIKIFLEEGIEENIERHRKYSDAIRVAIMEMRLTMFPQLNGHSHYSNTVNAINLPEGIKEAEVKKKMQEKGIIISGGQGRLKDKIFRIGTMGYLSPEDMVNAVSALELVLKDLKYDVDVGRAVEKADDILFGGLQ</sequence>
<dbReference type="InterPro" id="IPR015421">
    <property type="entry name" value="PyrdxlP-dep_Trfase_major"/>
</dbReference>
<keyword evidence="4 9" id="KW-0808">Transferase</keyword>
<dbReference type="GO" id="GO:0019265">
    <property type="term" value="P:glycine biosynthetic process, by transamination of glyoxylate"/>
    <property type="evidence" value="ECO:0007669"/>
    <property type="project" value="TreeGrafter"/>
</dbReference>
<dbReference type="InterPro" id="IPR000192">
    <property type="entry name" value="Aminotrans_V_dom"/>
</dbReference>
<dbReference type="InterPro" id="IPR024169">
    <property type="entry name" value="SP_NH2Trfase/AEP_transaminase"/>
</dbReference>
<protein>
    <submittedName>
        <fullName evidence="9">Alanine--glyoxylate aminotransferase family protein</fullName>
    </submittedName>
</protein>
<dbReference type="Gene3D" id="3.90.1150.10">
    <property type="entry name" value="Aspartate Aminotransferase, domain 1"/>
    <property type="match status" value="1"/>
</dbReference>
<evidence type="ECO:0000256" key="5">
    <source>
        <dbReference type="ARBA" id="ARBA00022898"/>
    </source>
</evidence>
<comment type="caution">
    <text evidence="9">The sequence shown here is derived from an EMBL/GenBank/DDBJ whole genome shotgun (WGS) entry which is preliminary data.</text>
</comment>
<dbReference type="FunFam" id="3.40.640.10:FF:000027">
    <property type="entry name" value="Serine--pyruvate aminotransferase, mitochondrial"/>
    <property type="match status" value="1"/>
</dbReference>
<accession>A0A520KXZ0</accession>
<evidence type="ECO:0000313" key="10">
    <source>
        <dbReference type="Proteomes" id="UP000320766"/>
    </source>
</evidence>
<name>A0A520KXZ0_9EURY</name>